<dbReference type="InterPro" id="IPR003439">
    <property type="entry name" value="ABC_transporter-like_ATP-bd"/>
</dbReference>
<organism evidence="10 11">
    <name type="scientific">Alkaliphilus metalliredigens (strain QYMF)</name>
    <dbReference type="NCBI Taxonomy" id="293826"/>
    <lineage>
        <taxon>Bacteria</taxon>
        <taxon>Bacillati</taxon>
        <taxon>Bacillota</taxon>
        <taxon>Clostridia</taxon>
        <taxon>Peptostreptococcales</taxon>
        <taxon>Natronincolaceae</taxon>
        <taxon>Alkaliphilus</taxon>
    </lineage>
</organism>
<dbReference type="eggNOG" id="COG1131">
    <property type="taxonomic scope" value="Bacteria"/>
</dbReference>
<dbReference type="FunFam" id="3.40.50.300:FF:000589">
    <property type="entry name" value="ABC transporter, ATP-binding subunit"/>
    <property type="match status" value="1"/>
</dbReference>
<evidence type="ECO:0000256" key="8">
    <source>
        <dbReference type="ARBA" id="ARBA00049985"/>
    </source>
</evidence>
<dbReference type="GO" id="GO:0005886">
    <property type="term" value="C:plasma membrane"/>
    <property type="evidence" value="ECO:0007669"/>
    <property type="project" value="UniProtKB-SubCell"/>
</dbReference>
<keyword evidence="2" id="KW-0813">Transport</keyword>
<evidence type="ECO:0000256" key="5">
    <source>
        <dbReference type="ARBA" id="ARBA00022840"/>
    </source>
</evidence>
<accession>A6TUY3</accession>
<name>A6TUY3_ALKMQ</name>
<dbReference type="InterPro" id="IPR003593">
    <property type="entry name" value="AAA+_ATPase"/>
</dbReference>
<comment type="subcellular location">
    <subcellularLocation>
        <location evidence="1">Cell membrane</location>
        <topology evidence="1">Peripheral membrane protein</topology>
        <orientation evidence="1">Cytoplasmic side</orientation>
    </subcellularLocation>
</comment>
<dbReference type="InterPro" id="IPR027417">
    <property type="entry name" value="P-loop_NTPase"/>
</dbReference>
<keyword evidence="3" id="KW-1003">Cell membrane</keyword>
<keyword evidence="5" id="KW-0067">ATP-binding</keyword>
<dbReference type="OrthoDB" id="9804819at2"/>
<dbReference type="EMBL" id="CP000724">
    <property type="protein sequence ID" value="ABR50001.1"/>
    <property type="molecule type" value="Genomic_DNA"/>
</dbReference>
<dbReference type="GO" id="GO:0005524">
    <property type="term" value="F:ATP binding"/>
    <property type="evidence" value="ECO:0007669"/>
    <property type="project" value="UniProtKB-KW"/>
</dbReference>
<dbReference type="PANTHER" id="PTHR42711:SF19">
    <property type="entry name" value="DOXORUBICIN RESISTANCE ATP-BINDING PROTEIN DRRA"/>
    <property type="match status" value="1"/>
</dbReference>
<dbReference type="PROSITE" id="PS00211">
    <property type="entry name" value="ABC_TRANSPORTER_1"/>
    <property type="match status" value="1"/>
</dbReference>
<keyword evidence="7" id="KW-0472">Membrane</keyword>
<protein>
    <submittedName>
        <fullName evidence="10">Daunorubicin resistance ABC transporter ATPase subunit</fullName>
    </submittedName>
</protein>
<dbReference type="GO" id="GO:0016887">
    <property type="term" value="F:ATP hydrolysis activity"/>
    <property type="evidence" value="ECO:0007669"/>
    <property type="project" value="InterPro"/>
</dbReference>
<reference evidence="11" key="1">
    <citation type="journal article" date="2016" name="Genome Announc.">
        <title>Complete genome sequence of Alkaliphilus metalliredigens strain QYMF, an alkaliphilic and metal-reducing bacterium isolated from borax-contaminated leachate ponds.</title>
        <authorList>
            <person name="Hwang C."/>
            <person name="Copeland A."/>
            <person name="Lucas S."/>
            <person name="Lapidus A."/>
            <person name="Barry K."/>
            <person name="Detter J.C."/>
            <person name="Glavina Del Rio T."/>
            <person name="Hammon N."/>
            <person name="Israni S."/>
            <person name="Dalin E."/>
            <person name="Tice H."/>
            <person name="Pitluck S."/>
            <person name="Chertkov O."/>
            <person name="Brettin T."/>
            <person name="Bruce D."/>
            <person name="Han C."/>
            <person name="Schmutz J."/>
            <person name="Larimer F."/>
            <person name="Land M.L."/>
            <person name="Hauser L."/>
            <person name="Kyrpides N."/>
            <person name="Mikhailova N."/>
            <person name="Ye Q."/>
            <person name="Zhou J."/>
            <person name="Richardson P."/>
            <person name="Fields M.W."/>
        </authorList>
    </citation>
    <scope>NUCLEOTIDE SEQUENCE [LARGE SCALE GENOMIC DNA]</scope>
    <source>
        <strain evidence="11">QYMF</strain>
    </source>
</reference>
<keyword evidence="6" id="KW-1278">Translocase</keyword>
<evidence type="ECO:0000256" key="3">
    <source>
        <dbReference type="ARBA" id="ARBA00022475"/>
    </source>
</evidence>
<evidence type="ECO:0000256" key="6">
    <source>
        <dbReference type="ARBA" id="ARBA00022967"/>
    </source>
</evidence>
<dbReference type="STRING" id="293826.Amet_3905"/>
<feature type="domain" description="ABC transporter" evidence="9">
    <location>
        <begin position="10"/>
        <end position="240"/>
    </location>
</feature>
<dbReference type="InterPro" id="IPR005894">
    <property type="entry name" value="DrrA"/>
</dbReference>
<gene>
    <name evidence="10" type="ordered locus">Amet_3905</name>
</gene>
<keyword evidence="4" id="KW-0547">Nucleotide-binding</keyword>
<evidence type="ECO:0000256" key="7">
    <source>
        <dbReference type="ARBA" id="ARBA00023136"/>
    </source>
</evidence>
<dbReference type="SMART" id="SM00382">
    <property type="entry name" value="AAA"/>
    <property type="match status" value="1"/>
</dbReference>
<dbReference type="SUPFAM" id="SSF52540">
    <property type="entry name" value="P-loop containing nucleoside triphosphate hydrolases"/>
    <property type="match status" value="1"/>
</dbReference>
<dbReference type="Pfam" id="PF00005">
    <property type="entry name" value="ABC_tran"/>
    <property type="match status" value="1"/>
</dbReference>
<dbReference type="GO" id="GO:1900753">
    <property type="term" value="P:doxorubicin transport"/>
    <property type="evidence" value="ECO:0007669"/>
    <property type="project" value="InterPro"/>
</dbReference>
<dbReference type="HOGENOM" id="CLU_000604_1_2_9"/>
<keyword evidence="11" id="KW-1185">Reference proteome</keyword>
<sequence>MTTNNKTLAVEAHSLVKTFGDNRAVDGVSLSIPTGTICGVLGPNGAGKTTTINMLATLSQPDSGYAKIFGYDVKKDTQIVRQLIGLTGQFASIDENMTAMENLKIFGRLLGFSRKEAKHKAEELLEEFSLTEAANRELSKFSGGMRRRLDLAASLLSQPPLIFLDEPTTGLDPRTRTQMWQTIRTLVKNGSTVLLTTQYLDEADQLADNIVVIDKGRVIANDTPDGLKKSIASTSLQVKVLNADNTHNAACIIEQMLGVKVQISEATELSAPMDNTDKLTDILAALKEASIQLTEINVTKPTLDEVYFALTSKVGHNKGGFLI</sequence>
<proteinExistence type="inferred from homology"/>
<evidence type="ECO:0000313" key="11">
    <source>
        <dbReference type="Proteomes" id="UP000001572"/>
    </source>
</evidence>
<evidence type="ECO:0000256" key="4">
    <source>
        <dbReference type="ARBA" id="ARBA00022741"/>
    </source>
</evidence>
<dbReference type="InterPro" id="IPR017871">
    <property type="entry name" value="ABC_transporter-like_CS"/>
</dbReference>
<comment type="similarity">
    <text evidence="8">Belongs to the ABC transporter superfamily. Drug exporter-1 (DrugE1) (TC 3.A.1.105) family.</text>
</comment>
<dbReference type="PANTHER" id="PTHR42711">
    <property type="entry name" value="ABC TRANSPORTER ATP-BINDING PROTEIN"/>
    <property type="match status" value="1"/>
</dbReference>
<dbReference type="Gene3D" id="3.40.50.300">
    <property type="entry name" value="P-loop containing nucleotide triphosphate hydrolases"/>
    <property type="match status" value="1"/>
</dbReference>
<evidence type="ECO:0000256" key="2">
    <source>
        <dbReference type="ARBA" id="ARBA00022448"/>
    </source>
</evidence>
<evidence type="ECO:0000256" key="1">
    <source>
        <dbReference type="ARBA" id="ARBA00004413"/>
    </source>
</evidence>
<dbReference type="RefSeq" id="WP_012064956.1">
    <property type="nucleotide sequence ID" value="NC_009633.1"/>
</dbReference>
<dbReference type="KEGG" id="amt:Amet_3905"/>
<evidence type="ECO:0000259" key="9">
    <source>
        <dbReference type="PROSITE" id="PS50893"/>
    </source>
</evidence>
<dbReference type="PROSITE" id="PS50893">
    <property type="entry name" value="ABC_TRANSPORTER_2"/>
    <property type="match status" value="1"/>
</dbReference>
<dbReference type="AlphaFoldDB" id="A6TUY3"/>
<evidence type="ECO:0000313" key="10">
    <source>
        <dbReference type="EMBL" id="ABR50001.1"/>
    </source>
</evidence>
<dbReference type="Proteomes" id="UP000001572">
    <property type="component" value="Chromosome"/>
</dbReference>
<dbReference type="InterPro" id="IPR050763">
    <property type="entry name" value="ABC_transporter_ATP-binding"/>
</dbReference>
<dbReference type="NCBIfam" id="TIGR01188">
    <property type="entry name" value="drrA"/>
    <property type="match status" value="1"/>
</dbReference>
<dbReference type="GO" id="GO:0043215">
    <property type="term" value="P:daunorubicin transport"/>
    <property type="evidence" value="ECO:0007669"/>
    <property type="project" value="InterPro"/>
</dbReference>